<dbReference type="EMBL" id="CP016793">
    <property type="protein sequence ID" value="ANZ35231.1"/>
    <property type="molecule type" value="Genomic_DNA"/>
</dbReference>
<dbReference type="KEGG" id="led:BBK82_03235"/>
<name>A0A1B2HBX5_9PSEU</name>
<organism evidence="1 2">
    <name type="scientific">Lentzea guizhouensis</name>
    <dbReference type="NCBI Taxonomy" id="1586287"/>
    <lineage>
        <taxon>Bacteria</taxon>
        <taxon>Bacillati</taxon>
        <taxon>Actinomycetota</taxon>
        <taxon>Actinomycetes</taxon>
        <taxon>Pseudonocardiales</taxon>
        <taxon>Pseudonocardiaceae</taxon>
        <taxon>Lentzea</taxon>
    </lineage>
</organism>
<dbReference type="AlphaFoldDB" id="A0A1B2HBX5"/>
<accession>A0A1B2HBX5</accession>
<keyword evidence="2" id="KW-1185">Reference proteome</keyword>
<proteinExistence type="predicted"/>
<dbReference type="STRING" id="1586287.BBK82_03235"/>
<dbReference type="RefSeq" id="WP_065913647.1">
    <property type="nucleotide sequence ID" value="NZ_CP016793.1"/>
</dbReference>
<evidence type="ECO:0000313" key="1">
    <source>
        <dbReference type="EMBL" id="ANZ35231.1"/>
    </source>
</evidence>
<dbReference type="Proteomes" id="UP000093053">
    <property type="component" value="Chromosome"/>
</dbReference>
<reference evidence="1 2" key="1">
    <citation type="submission" date="2016-07" db="EMBL/GenBank/DDBJ databases">
        <title>Complete genome sequence of the Lentzea guizhouensis DHS C013.</title>
        <authorList>
            <person name="Cao C."/>
        </authorList>
    </citation>
    <scope>NUCLEOTIDE SEQUENCE [LARGE SCALE GENOMIC DNA]</scope>
    <source>
        <strain evidence="1 2">DHS C013</strain>
    </source>
</reference>
<protein>
    <submittedName>
        <fullName evidence="1">Uncharacterized protein</fullName>
    </submittedName>
</protein>
<evidence type="ECO:0000313" key="2">
    <source>
        <dbReference type="Proteomes" id="UP000093053"/>
    </source>
</evidence>
<sequence>MTTHDEVSRTADDDLADAAQYLARARSATTGAEVLALVGIGHAVIAEVRQRREFYREVVDVLTAARPGTPEA</sequence>
<gene>
    <name evidence="1" type="ORF">BBK82_03235</name>
</gene>